<accession>A0A645GSV6</accession>
<name>A0A645GSV6_9ZZZZ</name>
<dbReference type="EMBL" id="VSSQ01079542">
    <property type="protein sequence ID" value="MPN29032.1"/>
    <property type="molecule type" value="Genomic_DNA"/>
</dbReference>
<gene>
    <name evidence="2" type="ORF">SDC9_176480</name>
</gene>
<feature type="region of interest" description="Disordered" evidence="1">
    <location>
        <begin position="50"/>
        <end position="81"/>
    </location>
</feature>
<evidence type="ECO:0000313" key="2">
    <source>
        <dbReference type="EMBL" id="MPN29032.1"/>
    </source>
</evidence>
<sequence length="81" mass="8906">MRLNDGDLKPQMPQILRHLKPDEAAADHSGALHAFLDSRLDPVRIADCPQAHDPLGIDPGDRRPQRRGPGGDQQLIVAFPI</sequence>
<evidence type="ECO:0000256" key="1">
    <source>
        <dbReference type="SAM" id="MobiDB-lite"/>
    </source>
</evidence>
<dbReference type="AlphaFoldDB" id="A0A645GSV6"/>
<organism evidence="2">
    <name type="scientific">bioreactor metagenome</name>
    <dbReference type="NCBI Taxonomy" id="1076179"/>
    <lineage>
        <taxon>unclassified sequences</taxon>
        <taxon>metagenomes</taxon>
        <taxon>ecological metagenomes</taxon>
    </lineage>
</organism>
<comment type="caution">
    <text evidence="2">The sequence shown here is derived from an EMBL/GenBank/DDBJ whole genome shotgun (WGS) entry which is preliminary data.</text>
</comment>
<proteinExistence type="predicted"/>
<protein>
    <submittedName>
        <fullName evidence="2">Uncharacterized protein</fullName>
    </submittedName>
</protein>
<reference evidence="2" key="1">
    <citation type="submission" date="2019-08" db="EMBL/GenBank/DDBJ databases">
        <authorList>
            <person name="Kucharzyk K."/>
            <person name="Murdoch R.W."/>
            <person name="Higgins S."/>
            <person name="Loffler F."/>
        </authorList>
    </citation>
    <scope>NUCLEOTIDE SEQUENCE</scope>
</reference>